<evidence type="ECO:0000256" key="3">
    <source>
        <dbReference type="ARBA" id="ARBA00006922"/>
    </source>
</evidence>
<dbReference type="InterPro" id="IPR013734">
    <property type="entry name" value="TF_Nrm1/Whi5"/>
</dbReference>
<dbReference type="InParanoid" id="A0A067PGK3"/>
<evidence type="ECO:0000256" key="4">
    <source>
        <dbReference type="ARBA" id="ARBA00022490"/>
    </source>
</evidence>
<name>A0A067PGK3_9AGAM</name>
<feature type="region of interest" description="Disordered" evidence="9">
    <location>
        <begin position="186"/>
        <end position="271"/>
    </location>
</feature>
<dbReference type="EMBL" id="KL197730">
    <property type="protein sequence ID" value="KDQ54038.1"/>
    <property type="molecule type" value="Genomic_DNA"/>
</dbReference>
<accession>A0A067PGK3</accession>
<reference evidence="11" key="1">
    <citation type="journal article" date="2014" name="Proc. Natl. Acad. Sci. U.S.A.">
        <title>Extensive sampling of basidiomycete genomes demonstrates inadequacy of the white-rot/brown-rot paradigm for wood decay fungi.</title>
        <authorList>
            <person name="Riley R."/>
            <person name="Salamov A.A."/>
            <person name="Brown D.W."/>
            <person name="Nagy L.G."/>
            <person name="Floudas D."/>
            <person name="Held B.W."/>
            <person name="Levasseur A."/>
            <person name="Lombard V."/>
            <person name="Morin E."/>
            <person name="Otillar R."/>
            <person name="Lindquist E.A."/>
            <person name="Sun H."/>
            <person name="LaButti K.M."/>
            <person name="Schmutz J."/>
            <person name="Jabbour D."/>
            <person name="Luo H."/>
            <person name="Baker S.E."/>
            <person name="Pisabarro A.G."/>
            <person name="Walton J.D."/>
            <person name="Blanchette R.A."/>
            <person name="Henrissat B."/>
            <person name="Martin F."/>
            <person name="Cullen D."/>
            <person name="Hibbett D.S."/>
            <person name="Grigoriev I.V."/>
        </authorList>
    </citation>
    <scope>NUCLEOTIDE SEQUENCE [LARGE SCALE GENOMIC DNA]</scope>
    <source>
        <strain evidence="11">MUCL 33604</strain>
    </source>
</reference>
<dbReference type="GO" id="GO:0005737">
    <property type="term" value="C:cytoplasm"/>
    <property type="evidence" value="ECO:0007669"/>
    <property type="project" value="UniProtKB-SubCell"/>
</dbReference>
<feature type="compositionally biased region" description="Pro residues" evidence="9">
    <location>
        <begin position="224"/>
        <end position="252"/>
    </location>
</feature>
<evidence type="ECO:0000313" key="11">
    <source>
        <dbReference type="Proteomes" id="UP000027265"/>
    </source>
</evidence>
<protein>
    <submittedName>
        <fullName evidence="10">Uncharacterized protein</fullName>
    </submittedName>
</protein>
<keyword evidence="11" id="KW-1185">Reference proteome</keyword>
<gene>
    <name evidence="10" type="ORF">JAAARDRAFT_408877</name>
</gene>
<keyword evidence="8" id="KW-0539">Nucleus</keyword>
<evidence type="ECO:0000256" key="6">
    <source>
        <dbReference type="ARBA" id="ARBA00023015"/>
    </source>
</evidence>
<evidence type="ECO:0000256" key="8">
    <source>
        <dbReference type="ARBA" id="ARBA00023242"/>
    </source>
</evidence>
<evidence type="ECO:0000256" key="2">
    <source>
        <dbReference type="ARBA" id="ARBA00004496"/>
    </source>
</evidence>
<feature type="compositionally biased region" description="Low complexity" evidence="9">
    <location>
        <begin position="253"/>
        <end position="271"/>
    </location>
</feature>
<feature type="compositionally biased region" description="Polar residues" evidence="9">
    <location>
        <begin position="104"/>
        <end position="140"/>
    </location>
</feature>
<evidence type="ECO:0000256" key="5">
    <source>
        <dbReference type="ARBA" id="ARBA00022491"/>
    </source>
</evidence>
<dbReference type="GO" id="GO:0005634">
    <property type="term" value="C:nucleus"/>
    <property type="evidence" value="ECO:0007669"/>
    <property type="project" value="UniProtKB-SubCell"/>
</dbReference>
<dbReference type="HOGENOM" id="CLU_669087_0_0_1"/>
<dbReference type="AlphaFoldDB" id="A0A067PGK3"/>
<keyword evidence="6" id="KW-0805">Transcription regulation</keyword>
<comment type="similarity">
    <text evidence="3">Belongs to the WHI5/NRM1 family.</text>
</comment>
<comment type="subcellular location">
    <subcellularLocation>
        <location evidence="2">Cytoplasm</location>
    </subcellularLocation>
    <subcellularLocation>
        <location evidence="1">Nucleus</location>
    </subcellularLocation>
</comment>
<keyword evidence="7" id="KW-0804">Transcription</keyword>
<dbReference type="Pfam" id="PF08528">
    <property type="entry name" value="Whi5"/>
    <property type="match status" value="1"/>
</dbReference>
<feature type="region of interest" description="Disordered" evidence="9">
    <location>
        <begin position="72"/>
        <end position="173"/>
    </location>
</feature>
<dbReference type="STRING" id="933084.A0A067PGK3"/>
<dbReference type="OrthoDB" id="2359117at2759"/>
<dbReference type="Proteomes" id="UP000027265">
    <property type="component" value="Unassembled WGS sequence"/>
</dbReference>
<evidence type="ECO:0000256" key="7">
    <source>
        <dbReference type="ARBA" id="ARBA00023163"/>
    </source>
</evidence>
<sequence length="390" mass="41842">MSTLALPSNDLDQRRRKQTLERARANHLSRQLQMRLQYAKLKVEHGWQRQNLNEVENLYFHHSHINKPRPIIATSYEGPRGGVVSATRQSIPSDGQPRGPSIPSHGSSVGQESYVQASQARTIPATDVSSPSQTLLSTGEHTTRTRHPTEIAPASDTMQQDRGQANGELSGESRRAVALVVEGQIDSDASHPLSTRHGHERLSHPDSQQRSTPPPAVPLRTPLPSYPHPPLPSTSSIPPPPKSRTPINPSPTPTSSSRPSATVSTASVSAPNFGNSSLTYDSFWSTHSSSSNSYRNVLASNASRSSFSVPIPTHDGADVNLPGNGMIYGSPLQGFPPVFSGDGPAVLAPMSYQDMVLAYGAGVEIGHVADTRAPQYAPNNPPGHNQGYGQ</sequence>
<keyword evidence="4" id="KW-0963">Cytoplasm</keyword>
<evidence type="ECO:0000256" key="9">
    <source>
        <dbReference type="SAM" id="MobiDB-lite"/>
    </source>
</evidence>
<evidence type="ECO:0000256" key="1">
    <source>
        <dbReference type="ARBA" id="ARBA00004123"/>
    </source>
</evidence>
<organism evidence="10 11">
    <name type="scientific">Jaapia argillacea MUCL 33604</name>
    <dbReference type="NCBI Taxonomy" id="933084"/>
    <lineage>
        <taxon>Eukaryota</taxon>
        <taxon>Fungi</taxon>
        <taxon>Dikarya</taxon>
        <taxon>Basidiomycota</taxon>
        <taxon>Agaricomycotina</taxon>
        <taxon>Agaricomycetes</taxon>
        <taxon>Agaricomycetidae</taxon>
        <taxon>Jaapiales</taxon>
        <taxon>Jaapiaceae</taxon>
        <taxon>Jaapia</taxon>
    </lineage>
</organism>
<evidence type="ECO:0000313" key="10">
    <source>
        <dbReference type="EMBL" id="KDQ54038.1"/>
    </source>
</evidence>
<proteinExistence type="inferred from homology"/>
<keyword evidence="5" id="KW-0678">Repressor</keyword>